<evidence type="ECO:0000256" key="2">
    <source>
        <dbReference type="ARBA" id="ARBA00022679"/>
    </source>
</evidence>
<dbReference type="AlphaFoldDB" id="A0A086J3L0"/>
<evidence type="ECO:0000256" key="4">
    <source>
        <dbReference type="SAM" id="SignalP"/>
    </source>
</evidence>
<dbReference type="GO" id="GO:0005794">
    <property type="term" value="C:Golgi apparatus"/>
    <property type="evidence" value="ECO:0007669"/>
    <property type="project" value="TreeGrafter"/>
</dbReference>
<evidence type="ECO:0000256" key="3">
    <source>
        <dbReference type="PIRSR" id="PIRSR018153-1"/>
    </source>
</evidence>
<dbReference type="FunFam" id="3.90.550.10:FF:000051">
    <property type="entry name" value="Alpha-1,2-mannosyltransferase (Ktr4)"/>
    <property type="match status" value="1"/>
</dbReference>
<dbReference type="PIRSF" id="PIRSF018153">
    <property type="entry name" value="Glyco_trans_15"/>
    <property type="match status" value="1"/>
</dbReference>
<comment type="similarity">
    <text evidence="1">Belongs to the glycosyltransferase 15 family.</text>
</comment>
<keyword evidence="6" id="KW-1185">Reference proteome</keyword>
<dbReference type="Pfam" id="PF01793">
    <property type="entry name" value="Glyco_transf_15"/>
    <property type="match status" value="1"/>
</dbReference>
<evidence type="ECO:0000313" key="6">
    <source>
        <dbReference type="Proteomes" id="UP000054524"/>
    </source>
</evidence>
<feature type="active site" description="Nucleophile" evidence="3">
    <location>
        <position position="239"/>
    </location>
</feature>
<dbReference type="GO" id="GO:0006487">
    <property type="term" value="P:protein N-linked glycosylation"/>
    <property type="evidence" value="ECO:0007669"/>
    <property type="project" value="TreeGrafter"/>
</dbReference>
<dbReference type="Gene3D" id="3.90.550.10">
    <property type="entry name" value="Spore Coat Polysaccharide Biosynthesis Protein SpsA, Chain A"/>
    <property type="match status" value="1"/>
</dbReference>
<dbReference type="GO" id="GO:0000026">
    <property type="term" value="F:alpha-1,2-mannosyltransferase activity"/>
    <property type="evidence" value="ECO:0007669"/>
    <property type="project" value="TreeGrafter"/>
</dbReference>
<keyword evidence="2" id="KW-0808">Transferase</keyword>
<dbReference type="HOGENOM" id="CLU_024327_4_0_1"/>
<dbReference type="EMBL" id="AKIJ01000002">
    <property type="protein sequence ID" value="KFG26728.1"/>
    <property type="molecule type" value="Genomic_DNA"/>
</dbReference>
<dbReference type="PANTHER" id="PTHR31121:SF13">
    <property type="entry name" value="O-GLYCOSIDE ALPHA-1,2-MANNOSYLTRANSFERASE HOMOLOG 2"/>
    <property type="match status" value="1"/>
</dbReference>
<proteinExistence type="inferred from homology"/>
<dbReference type="InterPro" id="IPR029044">
    <property type="entry name" value="Nucleotide-diphossugar_trans"/>
</dbReference>
<feature type="chain" id="PRO_5001807827" evidence="4">
    <location>
        <begin position="19"/>
        <end position="338"/>
    </location>
</feature>
<name>A0A086J3L0_NEMA1</name>
<dbReference type="PANTHER" id="PTHR31121">
    <property type="entry name" value="ALPHA-1,2 MANNOSYLTRANSFERASE KTR1"/>
    <property type="match status" value="1"/>
</dbReference>
<dbReference type="RefSeq" id="XP_052905283.1">
    <property type="nucleotide sequence ID" value="XM_053048523.1"/>
</dbReference>
<dbReference type="SUPFAM" id="SSF53448">
    <property type="entry name" value="Nucleotide-diphospho-sugar transferases"/>
    <property type="match status" value="1"/>
</dbReference>
<dbReference type="GO" id="GO:0000032">
    <property type="term" value="P:cell wall mannoprotein biosynthetic process"/>
    <property type="evidence" value="ECO:0007669"/>
    <property type="project" value="TreeGrafter"/>
</dbReference>
<evidence type="ECO:0000313" key="5">
    <source>
        <dbReference type="EMBL" id="KFG26728.1"/>
    </source>
</evidence>
<dbReference type="InterPro" id="IPR002685">
    <property type="entry name" value="Glyco_trans_15"/>
</dbReference>
<accession>A0A086J3L0</accession>
<dbReference type="GeneID" id="77675855"/>
<protein>
    <submittedName>
        <fullName evidence="5">Uncharacterized protein</fullName>
    </submittedName>
</protein>
<reference evidence="5 6" key="1">
    <citation type="journal article" date="2014" name="Genome Announc.">
        <title>Genome Sequence of the Microsporidian Species Nematocida sp1 Strain ERTm6 (ATCC PRA-372).</title>
        <authorList>
            <person name="Bakowski M.A."/>
            <person name="Priest M."/>
            <person name="Young S."/>
            <person name="Cuomo C.A."/>
            <person name="Troemel E.R."/>
        </authorList>
    </citation>
    <scope>NUCLEOTIDE SEQUENCE [LARGE SCALE GENOMIC DNA]</scope>
    <source>
        <strain evidence="5 6">ERTm6</strain>
    </source>
</reference>
<keyword evidence="4" id="KW-0732">Signal</keyword>
<feature type="signal peptide" evidence="4">
    <location>
        <begin position="1"/>
        <end position="18"/>
    </location>
</feature>
<evidence type="ECO:0000256" key="1">
    <source>
        <dbReference type="ARBA" id="ARBA00007677"/>
    </source>
</evidence>
<dbReference type="GO" id="GO:0016020">
    <property type="term" value="C:membrane"/>
    <property type="evidence" value="ECO:0007669"/>
    <property type="project" value="InterPro"/>
</dbReference>
<sequence>MWIWFLLCTLFLATKESAQKEDACIFILCRNTDIHGLKDTITKFEKYFNKKYQYPYVVVNDVEFTPEFKKDFNALTTNPVEYGTIPKEHWGYPTWIDKERASRERTRMERDNIIYGGSESYRHMCRYFSGFFFEHPLTKKYRYYWRVEPDTQLHCPIDYDVFEYMRIHNKKYGFTITLHEYPQTVQSLWRTIQQFVSSYNTFYKEGDFWTLVEPLNLHRFITDDMYTRYNMCHFWSNFEIADFSFFRSKKYKAFFEFLDRSGGFFYERWGDAPVHSIAASLFLNKDEIHYFEDIGYTHPPFTHCPRMSLQKSPCSCNVSTSVDITMPMCINLYKKIPR</sequence>
<dbReference type="GO" id="GO:0006493">
    <property type="term" value="P:protein O-linked glycosylation"/>
    <property type="evidence" value="ECO:0007669"/>
    <property type="project" value="TreeGrafter"/>
</dbReference>
<gene>
    <name evidence="5" type="ORF">NESG_00882</name>
</gene>
<comment type="caution">
    <text evidence="5">The sequence shown here is derived from an EMBL/GenBank/DDBJ whole genome shotgun (WGS) entry which is preliminary data.</text>
</comment>
<dbReference type="Proteomes" id="UP000054524">
    <property type="component" value="Unassembled WGS sequence"/>
</dbReference>
<organism evidence="5 6">
    <name type="scientific">Nematocida ausubeli (strain ATCC PRA-371 / ERTm2)</name>
    <name type="common">Nematode killer fungus</name>
    <dbReference type="NCBI Taxonomy" id="1913371"/>
    <lineage>
        <taxon>Eukaryota</taxon>
        <taxon>Fungi</taxon>
        <taxon>Fungi incertae sedis</taxon>
        <taxon>Microsporidia</taxon>
        <taxon>Nematocida</taxon>
    </lineage>
</organism>